<dbReference type="InterPro" id="IPR000719">
    <property type="entry name" value="Prot_kinase_dom"/>
</dbReference>
<dbReference type="OrthoDB" id="3516685at2759"/>
<proteinExistence type="predicted"/>
<name>A0A8H4RHE4_9HELO</name>
<dbReference type="PANTHER" id="PTHR44167:SF24">
    <property type="entry name" value="SERINE_THREONINE-PROTEIN KINASE CHK2"/>
    <property type="match status" value="1"/>
</dbReference>
<evidence type="ECO:0000259" key="1">
    <source>
        <dbReference type="PROSITE" id="PS50011"/>
    </source>
</evidence>
<dbReference type="PANTHER" id="PTHR44167">
    <property type="entry name" value="OVARIAN-SPECIFIC SERINE/THREONINE-PROTEIN KINASE LOK-RELATED"/>
    <property type="match status" value="1"/>
</dbReference>
<dbReference type="GO" id="GO:0004674">
    <property type="term" value="F:protein serine/threonine kinase activity"/>
    <property type="evidence" value="ECO:0007669"/>
    <property type="project" value="TreeGrafter"/>
</dbReference>
<reference evidence="2 3" key="1">
    <citation type="submission" date="2020-03" db="EMBL/GenBank/DDBJ databases">
        <title>Draft Genome Sequence of Cudoniella acicularis.</title>
        <authorList>
            <person name="Buettner E."/>
            <person name="Kellner H."/>
        </authorList>
    </citation>
    <scope>NUCLEOTIDE SEQUENCE [LARGE SCALE GENOMIC DNA]</scope>
    <source>
        <strain evidence="2 3">DSM 108380</strain>
    </source>
</reference>
<keyword evidence="3" id="KW-1185">Reference proteome</keyword>
<dbReference type="InterPro" id="IPR011009">
    <property type="entry name" value="Kinase-like_dom_sf"/>
</dbReference>
<feature type="domain" description="Protein kinase" evidence="1">
    <location>
        <begin position="253"/>
        <end position="524"/>
    </location>
</feature>
<accession>A0A8H4RHE4</accession>
<dbReference type="Pfam" id="PF00069">
    <property type="entry name" value="Pkinase"/>
    <property type="match status" value="1"/>
</dbReference>
<organism evidence="2 3">
    <name type="scientific">Cudoniella acicularis</name>
    <dbReference type="NCBI Taxonomy" id="354080"/>
    <lineage>
        <taxon>Eukaryota</taxon>
        <taxon>Fungi</taxon>
        <taxon>Dikarya</taxon>
        <taxon>Ascomycota</taxon>
        <taxon>Pezizomycotina</taxon>
        <taxon>Leotiomycetes</taxon>
        <taxon>Helotiales</taxon>
        <taxon>Tricladiaceae</taxon>
        <taxon>Cudoniella</taxon>
    </lineage>
</organism>
<dbReference type="SMART" id="SM00220">
    <property type="entry name" value="S_TKc"/>
    <property type="match status" value="1"/>
</dbReference>
<protein>
    <recommendedName>
        <fullName evidence="1">Protein kinase domain-containing protein</fullName>
    </recommendedName>
</protein>
<gene>
    <name evidence="2" type="ORF">G7Y89_g8481</name>
</gene>
<dbReference type="SUPFAM" id="SSF56112">
    <property type="entry name" value="Protein kinase-like (PK-like)"/>
    <property type="match status" value="1"/>
</dbReference>
<dbReference type="Gene3D" id="3.30.200.20">
    <property type="entry name" value="Phosphorylase Kinase, domain 1"/>
    <property type="match status" value="1"/>
</dbReference>
<evidence type="ECO:0000313" key="2">
    <source>
        <dbReference type="EMBL" id="KAF4629663.1"/>
    </source>
</evidence>
<dbReference type="AlphaFoldDB" id="A0A8H4RHE4"/>
<sequence>MNSAPHPFALPASFVHLTPLNIEARQAFNDVALLVKNLDSTSQVSDVRHPAKFMVIEPWSGRDPSQPPRELSLPLSEAGIENNTFDSSPLPELEELQYQGFYDLSFEKLPDIPRNGWVAGIGRWNSDSSAFTRTGVVDLMLAPSDGKKLYGVRGKHAILYFDSSGSLCIKSPPPGTPIFLGTEEFSSGSRVVSSRSQIVSFGNLTYCLEYINVDESTYQLNLNAYFKSYLSSPAPPPDISATPSPWDFIIDDWVCKGTAGSGGFGTVNAVKHRLTGEPAAAKTIMRTSKTMRDIAEEISILEHLPRHPRLLVKRGVYYERGDTWFTSPDNEDDERHGLPARPERVIFIIQPFARLTLTELLPKLSPDLKIMVFHQLLQGVHALHNANPFPLVHRDLKLSNIGVVSYDDHSIAVVVLDYGQTIQAQLRRPIRGKAGTPGYQAPEMQHQIHGLALDIWSCGIIGLRMFVPEWQVSSNIPVQADFQKGVGILKSHESAMPEHLIAQMLGWESDKRISAFDALLHPCFATVAQKPSSSDLPAGKRYREED</sequence>
<dbReference type="GO" id="GO:0044773">
    <property type="term" value="P:mitotic DNA damage checkpoint signaling"/>
    <property type="evidence" value="ECO:0007669"/>
    <property type="project" value="TreeGrafter"/>
</dbReference>
<dbReference type="Gene3D" id="1.10.510.10">
    <property type="entry name" value="Transferase(Phosphotransferase) domain 1"/>
    <property type="match status" value="1"/>
</dbReference>
<dbReference type="GO" id="GO:0005634">
    <property type="term" value="C:nucleus"/>
    <property type="evidence" value="ECO:0007669"/>
    <property type="project" value="TreeGrafter"/>
</dbReference>
<comment type="caution">
    <text evidence="2">The sequence shown here is derived from an EMBL/GenBank/DDBJ whole genome shotgun (WGS) entry which is preliminary data.</text>
</comment>
<evidence type="ECO:0000313" key="3">
    <source>
        <dbReference type="Proteomes" id="UP000566819"/>
    </source>
</evidence>
<dbReference type="PROSITE" id="PS50011">
    <property type="entry name" value="PROTEIN_KINASE_DOM"/>
    <property type="match status" value="1"/>
</dbReference>
<dbReference type="GO" id="GO:0005524">
    <property type="term" value="F:ATP binding"/>
    <property type="evidence" value="ECO:0007669"/>
    <property type="project" value="InterPro"/>
</dbReference>
<dbReference type="EMBL" id="JAAMPI010000645">
    <property type="protein sequence ID" value="KAF4629663.1"/>
    <property type="molecule type" value="Genomic_DNA"/>
</dbReference>
<dbReference type="CDD" id="cd00180">
    <property type="entry name" value="PKc"/>
    <property type="match status" value="1"/>
</dbReference>
<dbReference type="Proteomes" id="UP000566819">
    <property type="component" value="Unassembled WGS sequence"/>
</dbReference>